<dbReference type="OrthoDB" id="1166717at2759"/>
<dbReference type="InterPro" id="IPR057670">
    <property type="entry name" value="SH3_retrovirus"/>
</dbReference>
<evidence type="ECO:0000313" key="2">
    <source>
        <dbReference type="EMBL" id="RDY07255.1"/>
    </source>
</evidence>
<dbReference type="EMBL" id="QJKJ01001512">
    <property type="protein sequence ID" value="RDY07255.1"/>
    <property type="molecule type" value="Genomic_DNA"/>
</dbReference>
<gene>
    <name evidence="2" type="ORF">CR513_08658</name>
</gene>
<comment type="caution">
    <text evidence="2">The sequence shown here is derived from an EMBL/GenBank/DDBJ whole genome shotgun (WGS) entry which is preliminary data.</text>
</comment>
<evidence type="ECO:0000313" key="3">
    <source>
        <dbReference type="Proteomes" id="UP000257109"/>
    </source>
</evidence>
<evidence type="ECO:0000259" key="1">
    <source>
        <dbReference type="Pfam" id="PF25597"/>
    </source>
</evidence>
<sequence length="258" mass="29935">MLSLPSCVFGCAAFVHSHNPHCGKLDPRTVKYVLIGYPSNKKRFKYYHPLSRWVLVLMDVIFHEIESFFVNPPLQGESYLKIELVIKSLSFPTQDVQVQEIILKEFITEKAHNETREEDRYYEKQYQRHEKLTLVPQQVSILENPIGEVTDDMLEVSIPENPIYDVTDDMPIALRKGKQSCVKYPISQFVCIDHLYVVDKYIVGSVNLMGLLIDIYKTRLVAKKYTQTCGINYEETFAPIINMNTIRIIIFLAAPLWL</sequence>
<name>A0A371HWU5_MUCPR</name>
<accession>A0A371HWU5</accession>
<keyword evidence="3" id="KW-1185">Reference proteome</keyword>
<dbReference type="Pfam" id="PF25597">
    <property type="entry name" value="SH3_retrovirus"/>
    <property type="match status" value="1"/>
</dbReference>
<feature type="domain" description="Retroviral polymerase SH3-like" evidence="1">
    <location>
        <begin position="11"/>
        <end position="71"/>
    </location>
</feature>
<proteinExistence type="predicted"/>
<dbReference type="Proteomes" id="UP000257109">
    <property type="component" value="Unassembled WGS sequence"/>
</dbReference>
<reference evidence="2" key="1">
    <citation type="submission" date="2018-05" db="EMBL/GenBank/DDBJ databases">
        <title>Draft genome of Mucuna pruriens seed.</title>
        <authorList>
            <person name="Nnadi N.E."/>
            <person name="Vos R."/>
            <person name="Hasami M.H."/>
            <person name="Devisetty U.K."/>
            <person name="Aguiy J.C."/>
        </authorList>
    </citation>
    <scope>NUCLEOTIDE SEQUENCE [LARGE SCALE GENOMIC DNA]</scope>
    <source>
        <strain evidence="2">JCA_2017</strain>
    </source>
</reference>
<protein>
    <recommendedName>
        <fullName evidence="1">Retroviral polymerase SH3-like domain-containing protein</fullName>
    </recommendedName>
</protein>
<organism evidence="2 3">
    <name type="scientific">Mucuna pruriens</name>
    <name type="common">Velvet bean</name>
    <name type="synonym">Dolichos pruriens</name>
    <dbReference type="NCBI Taxonomy" id="157652"/>
    <lineage>
        <taxon>Eukaryota</taxon>
        <taxon>Viridiplantae</taxon>
        <taxon>Streptophyta</taxon>
        <taxon>Embryophyta</taxon>
        <taxon>Tracheophyta</taxon>
        <taxon>Spermatophyta</taxon>
        <taxon>Magnoliopsida</taxon>
        <taxon>eudicotyledons</taxon>
        <taxon>Gunneridae</taxon>
        <taxon>Pentapetalae</taxon>
        <taxon>rosids</taxon>
        <taxon>fabids</taxon>
        <taxon>Fabales</taxon>
        <taxon>Fabaceae</taxon>
        <taxon>Papilionoideae</taxon>
        <taxon>50 kb inversion clade</taxon>
        <taxon>NPAAA clade</taxon>
        <taxon>indigoferoid/millettioid clade</taxon>
        <taxon>Phaseoleae</taxon>
        <taxon>Mucuna</taxon>
    </lineage>
</organism>
<feature type="non-terminal residue" evidence="2">
    <location>
        <position position="1"/>
    </location>
</feature>
<dbReference type="AlphaFoldDB" id="A0A371HWU5"/>